<accession>A0A1I0UZ97</accession>
<organism evidence="2 3">
    <name type="scientific">Selenomonas ruminantium</name>
    <dbReference type="NCBI Taxonomy" id="971"/>
    <lineage>
        <taxon>Bacteria</taxon>
        <taxon>Bacillati</taxon>
        <taxon>Bacillota</taxon>
        <taxon>Negativicutes</taxon>
        <taxon>Selenomonadales</taxon>
        <taxon>Selenomonadaceae</taxon>
        <taxon>Selenomonas</taxon>
    </lineage>
</organism>
<keyword evidence="2" id="KW-0808">Transferase</keyword>
<keyword evidence="2" id="KW-0418">Kinase</keyword>
<evidence type="ECO:0000313" key="2">
    <source>
        <dbReference type="EMBL" id="SFA69213.1"/>
    </source>
</evidence>
<proteinExistence type="predicted"/>
<dbReference type="Proteomes" id="UP000183843">
    <property type="component" value="Unassembled WGS sequence"/>
</dbReference>
<dbReference type="GO" id="GO:0016301">
    <property type="term" value="F:kinase activity"/>
    <property type="evidence" value="ECO:0007669"/>
    <property type="project" value="UniProtKB-KW"/>
</dbReference>
<dbReference type="SUPFAM" id="SSF55874">
    <property type="entry name" value="ATPase domain of HSP90 chaperone/DNA topoisomerase II/histidine kinase"/>
    <property type="match status" value="1"/>
</dbReference>
<evidence type="ECO:0000313" key="3">
    <source>
        <dbReference type="Proteomes" id="UP000183843"/>
    </source>
</evidence>
<feature type="domain" description="Histidine kinase/HSP90-like ATPase" evidence="1">
    <location>
        <begin position="3"/>
        <end position="111"/>
    </location>
</feature>
<gene>
    <name evidence="2" type="ORF">SAMN05216587_10172</name>
</gene>
<dbReference type="Pfam" id="PF13581">
    <property type="entry name" value="HATPase_c_2"/>
    <property type="match status" value="1"/>
</dbReference>
<dbReference type="EMBL" id="FOJX01000001">
    <property type="protein sequence ID" value="SFA69213.1"/>
    <property type="molecule type" value="Genomic_DNA"/>
</dbReference>
<sequence length="114" mass="13184">MSRIVTLFCQENSIGKEKARGLAHCIEELGVNIIRHGFNDGNPHAIDVRILAKEKEIILRIRDDCRPFNPVNYYRIYEHDDNLEKNIGLRMVIKMTKSIKYVSTMGTNNLVIKI</sequence>
<dbReference type="InterPro" id="IPR036890">
    <property type="entry name" value="HATPase_C_sf"/>
</dbReference>
<name>A0A1I0UZ97_SELRU</name>
<reference evidence="2 3" key="1">
    <citation type="submission" date="2016-10" db="EMBL/GenBank/DDBJ databases">
        <authorList>
            <person name="de Groot N.N."/>
        </authorList>
    </citation>
    <scope>NUCLEOTIDE SEQUENCE [LARGE SCALE GENOMIC DNA]</scope>
    <source>
        <strain evidence="2 3">L14</strain>
    </source>
</reference>
<dbReference type="Gene3D" id="3.30.565.10">
    <property type="entry name" value="Histidine kinase-like ATPase, C-terminal domain"/>
    <property type="match status" value="1"/>
</dbReference>
<dbReference type="InterPro" id="IPR003594">
    <property type="entry name" value="HATPase_dom"/>
</dbReference>
<dbReference type="AlphaFoldDB" id="A0A1I0UZ97"/>
<protein>
    <submittedName>
        <fullName evidence="2">Histidine kinase-like ATPase domain-containing protein</fullName>
    </submittedName>
</protein>
<evidence type="ECO:0000259" key="1">
    <source>
        <dbReference type="Pfam" id="PF13581"/>
    </source>
</evidence>